<keyword evidence="3" id="KW-0408">Iron</keyword>
<dbReference type="Pfam" id="PF12838">
    <property type="entry name" value="Fer4_7"/>
    <property type="match status" value="1"/>
</dbReference>
<dbReference type="InterPro" id="IPR017896">
    <property type="entry name" value="4Fe4S_Fe-S-bd"/>
</dbReference>
<proteinExistence type="predicted"/>
<evidence type="ECO:0000256" key="2">
    <source>
        <dbReference type="ARBA" id="ARBA00022729"/>
    </source>
</evidence>
<keyword evidence="5" id="KW-0472">Membrane</keyword>
<dbReference type="RefSeq" id="WP_046859756.1">
    <property type="nucleotide sequence ID" value="NZ_CP011412.1"/>
</dbReference>
<dbReference type="CDD" id="cd16373">
    <property type="entry name" value="DMSOR_beta_like"/>
    <property type="match status" value="1"/>
</dbReference>
<evidence type="ECO:0000256" key="4">
    <source>
        <dbReference type="ARBA" id="ARBA00023014"/>
    </source>
</evidence>
<dbReference type="Gene3D" id="3.30.70.20">
    <property type="match status" value="1"/>
</dbReference>
<dbReference type="GO" id="GO:0051536">
    <property type="term" value="F:iron-sulfur cluster binding"/>
    <property type="evidence" value="ECO:0007669"/>
    <property type="project" value="UniProtKB-KW"/>
</dbReference>
<keyword evidence="4" id="KW-0411">Iron-sulfur</keyword>
<accession>A0A0F7JWG3</accession>
<name>A0A0F7JWG3_9GAMM</name>
<dbReference type="PROSITE" id="PS51318">
    <property type="entry name" value="TAT"/>
    <property type="match status" value="1"/>
</dbReference>
<keyword evidence="1" id="KW-0479">Metal-binding</keyword>
<gene>
    <name evidence="7" type="ORF">AAY24_11235</name>
</gene>
<feature type="transmembrane region" description="Helical" evidence="5">
    <location>
        <begin position="27"/>
        <end position="49"/>
    </location>
</feature>
<dbReference type="InterPro" id="IPR017900">
    <property type="entry name" value="4Fe4S_Fe_S_CS"/>
</dbReference>
<dbReference type="PROSITE" id="PS51379">
    <property type="entry name" value="4FE4S_FER_2"/>
    <property type="match status" value="3"/>
</dbReference>
<dbReference type="InterPro" id="IPR006311">
    <property type="entry name" value="TAT_signal"/>
</dbReference>
<dbReference type="EMBL" id="CP011412">
    <property type="protein sequence ID" value="AKH20826.1"/>
    <property type="molecule type" value="Genomic_DNA"/>
</dbReference>
<dbReference type="KEGG" id="seds:AAY24_11235"/>
<evidence type="ECO:0000313" key="8">
    <source>
        <dbReference type="Proteomes" id="UP000034410"/>
    </source>
</evidence>
<keyword evidence="5" id="KW-0812">Transmembrane</keyword>
<dbReference type="NCBIfam" id="TIGR01409">
    <property type="entry name" value="TAT_signal_seq"/>
    <property type="match status" value="1"/>
</dbReference>
<dbReference type="OrthoDB" id="9808559at2"/>
<dbReference type="Proteomes" id="UP000034410">
    <property type="component" value="Chromosome"/>
</dbReference>
<dbReference type="AlphaFoldDB" id="A0A0F7JWG3"/>
<evidence type="ECO:0000256" key="5">
    <source>
        <dbReference type="SAM" id="Phobius"/>
    </source>
</evidence>
<evidence type="ECO:0000256" key="3">
    <source>
        <dbReference type="ARBA" id="ARBA00023004"/>
    </source>
</evidence>
<dbReference type="SUPFAM" id="SSF54862">
    <property type="entry name" value="4Fe-4S ferredoxins"/>
    <property type="match status" value="1"/>
</dbReference>
<protein>
    <submittedName>
        <fullName evidence="7">4Fe-4S ferredoxin</fullName>
    </submittedName>
</protein>
<dbReference type="GO" id="GO:0046872">
    <property type="term" value="F:metal ion binding"/>
    <property type="evidence" value="ECO:0007669"/>
    <property type="project" value="UniProtKB-KW"/>
</dbReference>
<evidence type="ECO:0000256" key="1">
    <source>
        <dbReference type="ARBA" id="ARBA00022723"/>
    </source>
</evidence>
<feature type="domain" description="4Fe-4S ferredoxin-type" evidence="6">
    <location>
        <begin position="102"/>
        <end position="136"/>
    </location>
</feature>
<evidence type="ECO:0000259" key="6">
    <source>
        <dbReference type="PROSITE" id="PS51379"/>
    </source>
</evidence>
<dbReference type="PATRIC" id="fig|1543721.4.peg.2327"/>
<feature type="domain" description="4Fe-4S ferredoxin-type" evidence="6">
    <location>
        <begin position="62"/>
        <end position="95"/>
    </location>
</feature>
<organism evidence="7 8">
    <name type="scientific">Sedimenticola thiotaurini</name>
    <dbReference type="NCBI Taxonomy" id="1543721"/>
    <lineage>
        <taxon>Bacteria</taxon>
        <taxon>Pseudomonadati</taxon>
        <taxon>Pseudomonadota</taxon>
        <taxon>Gammaproteobacteria</taxon>
        <taxon>Chromatiales</taxon>
        <taxon>Sedimenticolaceae</taxon>
        <taxon>Sedimenticola</taxon>
    </lineage>
</organism>
<keyword evidence="2" id="KW-0732">Signal</keyword>
<sequence>MSEQKKPNKPVKRRLSAKQVEQNRREFLRTSALAVGVMGVSLVGLLPAVQGKSLALRPPGALKTPLDETEFLSSCIKCGQCVQVCPVNAINLADLDKGAGVGVPFIDAREQACDFSCDGLQCVLACPTGALTHDLDYPADARMGFARLDNPRKCLAIQGKGFKGQARGPDFEGILRYDDVDRWNPIPVADYPYDLELCDLCMRQCPIEIRIAQCAAAADEREQNKDRVAQIQGNECPPKHAIAFEAFGDEEGGVKRMKPVILDGCVGCGVCEMICPPEPPAIVIDIKQDVDHMRGVS</sequence>
<dbReference type="Pfam" id="PF12800">
    <property type="entry name" value="Fer4_4"/>
    <property type="match status" value="1"/>
</dbReference>
<dbReference type="InterPro" id="IPR019546">
    <property type="entry name" value="TAT_signal_bac_arc"/>
</dbReference>
<keyword evidence="8" id="KW-1185">Reference proteome</keyword>
<evidence type="ECO:0000313" key="7">
    <source>
        <dbReference type="EMBL" id="AKH20826.1"/>
    </source>
</evidence>
<feature type="domain" description="4Fe-4S ferredoxin-type" evidence="6">
    <location>
        <begin position="257"/>
        <end position="285"/>
    </location>
</feature>
<reference evidence="7 8" key="1">
    <citation type="journal article" date="2015" name="Genome Announc.">
        <title>Complete Genome Sequence of Sedimenticola thiotaurini Strain SIP-G1, a Polyphosphate- and Polyhydroxyalkanoate-Accumulating Sulfur-Oxidizing Gammaproteobacterium Isolated from Salt Marsh Sediments.</title>
        <authorList>
            <person name="Flood B.E."/>
            <person name="Jones D.S."/>
            <person name="Bailey J.V."/>
        </authorList>
    </citation>
    <scope>NUCLEOTIDE SEQUENCE [LARGE SCALE GENOMIC DNA]</scope>
    <source>
        <strain evidence="7 8">SIP-G1</strain>
    </source>
</reference>
<dbReference type="PROSITE" id="PS00198">
    <property type="entry name" value="4FE4S_FER_1"/>
    <property type="match status" value="2"/>
</dbReference>
<keyword evidence="5" id="KW-1133">Transmembrane helix</keyword>